<evidence type="ECO:0000313" key="2">
    <source>
        <dbReference type="Proteomes" id="UP001200307"/>
    </source>
</evidence>
<evidence type="ECO:0000313" key="1">
    <source>
        <dbReference type="EMBL" id="MCE4121271.1"/>
    </source>
</evidence>
<dbReference type="AlphaFoldDB" id="A0AAW4YG08"/>
<reference evidence="1" key="1">
    <citation type="submission" date="2021-12" db="EMBL/GenBank/DDBJ databases">
        <authorList>
            <person name="Lv X."/>
        </authorList>
    </citation>
    <scope>NUCLEOTIDE SEQUENCE</scope>
    <source>
        <strain evidence="1">HF2106</strain>
    </source>
</reference>
<name>A0AAW4YG08_9BACT</name>
<gene>
    <name evidence="1" type="ORF">LYY06_03185</name>
</gene>
<dbReference type="SUPFAM" id="SSF52058">
    <property type="entry name" value="L domain-like"/>
    <property type="match status" value="2"/>
</dbReference>
<dbReference type="RefSeq" id="WP_233338629.1">
    <property type="nucleotide sequence ID" value="NZ_JAJTVO010000004.1"/>
</dbReference>
<dbReference type="EMBL" id="JAJTVO010000004">
    <property type="protein sequence ID" value="MCE4121271.1"/>
    <property type="molecule type" value="Genomic_DNA"/>
</dbReference>
<sequence length="1240" mass="137236">MKHFSNQSNGSHVGRMNYGGAKFCRFALFPLMLLMLLLLPAGMVAQTEYDNTVTFTALEGNPEGYDNESYANLFDGKKEDGKFSKWCCEFSGSAYVIFEASKAGIPVGYTITTGNDNANSGCGGRNPKSWKLYGNNTGSDDAWELIDEVNKDKVLQDKNYTSYNFDCKCSTSYQYFKWEISAICRGSLLQVGEFELKLNTCSHKNADGSSALGEAIKTVEATCIEHGYTTHECSICHSIVKKVDKDDELNKHTLTRHAQEDATCIETGKKEYWQCSVCNKLFSDDNATTEITDAASLEIPAKGHQYNSEGICTGCGATEFRYPLFNNLDGITDVTITDNDYHPWQKLDLKADGMDNLGFTIPEDSKGLMSGNYHKPGSSSETVIRFNVSKPILLTSQILVSSEENKTLFDFYVDNNKELSISGKKQTEYKVLLSVGEHSLRLVYKKGNRSDANADRAFLYNLKTSVTIDDYVADYESSNNTLTFKKVTSNNIESLDLNHAVIVNKPTVGDMCRLLGINSTAIKSVVFDKSFKTYAPTSLKGFFAWLTNLETIKDLKYLNTEQVTDMSNMFYGCSALTSLDLSNFNTAKVRDMSYMFYRCSALSSLDLSNFNTAIVTNMSYMFSDCSTLSSLDLSNFNTAIVTNMSYMFNGCSALSSLDLSNFNTAIVTNMSYMFFNCANLSSLDLSNFNTAIVSDMSLMFGGCSVLSSLDLSNFYTKEVRDMSYMFSRCSALTTIYASDKFVTSKVQSGISMFSACKNLKGTILNYKDSKTDHTYANCGTNGYFTPVFEYAEFNEGTGTLTFRRGLSKSKVAYALNVEASDPGWLTHKDEIKEVVFDASFADARPTSCYKWFWYCTNLATIEGIENLNTENVTNMGVMFCGCQKLSSLDLTNFNTGNVTNMFGMFGYCYGLTSLDLTSFNTAIVENMAEMFTGCSALTTIYASDKFVTDKVTYGLSMFVNCYKLIGAIEYNKRKSNKNYANFETGYFSKLVGKNGDEKIGAAGEPLATDNLVLDDNKDFVAYEPFAAKAASYNRTMKEGTTWATLCLPFEVSLDGQNFRAFKLLSADEGTETVELEEIEGSIEAGTPVIIKMKDGATELKFTEADKEIAKDVQTAETADANYKLQGIYTKKEFSKDTDNNCYIVKGDKLMNPAKLLGTSTKSVGSKPFRAYMVDNSSAPAAGARMFSISVGGSTTAIEQLETTADSKAEYYDLQGRRLQNLQKGVNIVKRGGKTMKVIIK</sequence>
<dbReference type="Gene3D" id="3.80.10.10">
    <property type="entry name" value="Ribonuclease Inhibitor"/>
    <property type="match status" value="2"/>
</dbReference>
<dbReference type="GO" id="GO:0019005">
    <property type="term" value="C:SCF ubiquitin ligase complex"/>
    <property type="evidence" value="ECO:0007669"/>
    <property type="project" value="TreeGrafter"/>
</dbReference>
<dbReference type="InterPro" id="IPR011889">
    <property type="entry name" value="Liste_lipo_26"/>
</dbReference>
<dbReference type="InterPro" id="IPR005046">
    <property type="entry name" value="DUF285"/>
</dbReference>
<dbReference type="InterPro" id="IPR032675">
    <property type="entry name" value="LRR_dom_sf"/>
</dbReference>
<dbReference type="PANTHER" id="PTHR13318">
    <property type="entry name" value="PARTNER OF PAIRED, ISOFORM B-RELATED"/>
    <property type="match status" value="1"/>
</dbReference>
<organism evidence="1 2">
    <name type="scientific">Segatella copri</name>
    <dbReference type="NCBI Taxonomy" id="165179"/>
    <lineage>
        <taxon>Bacteria</taxon>
        <taxon>Pseudomonadati</taxon>
        <taxon>Bacteroidota</taxon>
        <taxon>Bacteroidia</taxon>
        <taxon>Bacteroidales</taxon>
        <taxon>Prevotellaceae</taxon>
        <taxon>Segatella</taxon>
    </lineage>
</organism>
<accession>A0AAW4YG08</accession>
<dbReference type="GO" id="GO:0031146">
    <property type="term" value="P:SCF-dependent proteasomal ubiquitin-dependent protein catabolic process"/>
    <property type="evidence" value="ECO:0007669"/>
    <property type="project" value="TreeGrafter"/>
</dbReference>
<comment type="caution">
    <text evidence="1">The sequence shown here is derived from an EMBL/GenBank/DDBJ whole genome shotgun (WGS) entry which is preliminary data.</text>
</comment>
<dbReference type="Pfam" id="PF03382">
    <property type="entry name" value="DUF285"/>
    <property type="match status" value="3"/>
</dbReference>
<dbReference type="Proteomes" id="UP001200307">
    <property type="component" value="Unassembled WGS sequence"/>
</dbReference>
<protein>
    <submittedName>
        <fullName evidence="1">DUF285 domain-containing protein</fullName>
    </submittedName>
</protein>
<dbReference type="NCBIfam" id="TIGR02167">
    <property type="entry name" value="Liste_lipo_26"/>
    <property type="match status" value="9"/>
</dbReference>
<proteinExistence type="predicted"/>